<protein>
    <submittedName>
        <fullName evidence="1">Uncharacterized protein</fullName>
    </submittedName>
</protein>
<dbReference type="EMBL" id="JAOYFB010000037">
    <property type="protein sequence ID" value="KAK4023100.1"/>
    <property type="molecule type" value="Genomic_DNA"/>
</dbReference>
<comment type="caution">
    <text evidence="1">The sequence shown here is derived from an EMBL/GenBank/DDBJ whole genome shotgun (WGS) entry which is preliminary data.</text>
</comment>
<name>A0ABR0AD98_9CRUS</name>
<proteinExistence type="predicted"/>
<keyword evidence="2" id="KW-1185">Reference proteome</keyword>
<organism evidence="1 2">
    <name type="scientific">Daphnia magna</name>
    <dbReference type="NCBI Taxonomy" id="35525"/>
    <lineage>
        <taxon>Eukaryota</taxon>
        <taxon>Metazoa</taxon>
        <taxon>Ecdysozoa</taxon>
        <taxon>Arthropoda</taxon>
        <taxon>Crustacea</taxon>
        <taxon>Branchiopoda</taxon>
        <taxon>Diplostraca</taxon>
        <taxon>Cladocera</taxon>
        <taxon>Anomopoda</taxon>
        <taxon>Daphniidae</taxon>
        <taxon>Daphnia</taxon>
    </lineage>
</organism>
<dbReference type="Proteomes" id="UP001234178">
    <property type="component" value="Unassembled WGS sequence"/>
</dbReference>
<sequence>MNADDGESENCNQLLDFERSASHFQYCLYVMLEVYIEPPLKDGDLRDTHIRLTVFALFCSYSPAVV</sequence>
<evidence type="ECO:0000313" key="2">
    <source>
        <dbReference type="Proteomes" id="UP001234178"/>
    </source>
</evidence>
<reference evidence="1 2" key="1">
    <citation type="journal article" date="2023" name="Nucleic Acids Res.">
        <title>The hologenome of Daphnia magna reveals possible DNA methylation and microbiome-mediated evolution of the host genome.</title>
        <authorList>
            <person name="Chaturvedi A."/>
            <person name="Li X."/>
            <person name="Dhandapani V."/>
            <person name="Marshall H."/>
            <person name="Kissane S."/>
            <person name="Cuenca-Cambronero M."/>
            <person name="Asole G."/>
            <person name="Calvet F."/>
            <person name="Ruiz-Romero M."/>
            <person name="Marangio P."/>
            <person name="Guigo R."/>
            <person name="Rago D."/>
            <person name="Mirbahai L."/>
            <person name="Eastwood N."/>
            <person name="Colbourne J.K."/>
            <person name="Zhou J."/>
            <person name="Mallon E."/>
            <person name="Orsini L."/>
        </authorList>
    </citation>
    <scope>NUCLEOTIDE SEQUENCE [LARGE SCALE GENOMIC DNA]</scope>
    <source>
        <strain evidence="1">LRV0_1</strain>
    </source>
</reference>
<gene>
    <name evidence="1" type="ORF">OUZ56_008533</name>
</gene>
<evidence type="ECO:0000313" key="1">
    <source>
        <dbReference type="EMBL" id="KAK4023100.1"/>
    </source>
</evidence>
<accession>A0ABR0AD98</accession>